<reference evidence="3 4" key="1">
    <citation type="journal article" date="2015" name="Microbiome">
        <title>Genomic resolution of linkages in carbon, nitrogen, and sulfur cycling among widespread estuary sediment bacteria.</title>
        <authorList>
            <person name="Baker B.J."/>
            <person name="Lazar C.S."/>
            <person name="Teske A.P."/>
            <person name="Dick G.J."/>
        </authorList>
    </citation>
    <scope>NUCLEOTIDE SEQUENCE [LARGE SCALE GENOMIC DNA]</scope>
    <source>
        <strain evidence="3">SM23_42</strain>
    </source>
</reference>
<evidence type="ECO:0000259" key="2">
    <source>
        <dbReference type="Pfam" id="PF19762"/>
    </source>
</evidence>
<evidence type="ECO:0000256" key="1">
    <source>
        <dbReference type="SAM" id="Phobius"/>
    </source>
</evidence>
<dbReference type="AlphaFoldDB" id="A0A0S8FVF0"/>
<dbReference type="Pfam" id="PF19762">
    <property type="entry name" value="DUF6249"/>
    <property type="match status" value="1"/>
</dbReference>
<dbReference type="STRING" id="1703779.AMJ83_02135"/>
<feature type="transmembrane region" description="Helical" evidence="1">
    <location>
        <begin position="69"/>
        <end position="92"/>
    </location>
</feature>
<comment type="caution">
    <text evidence="3">The sequence shown here is derived from an EMBL/GenBank/DDBJ whole genome shotgun (WGS) entry which is preliminary data.</text>
</comment>
<feature type="transmembrane region" description="Helical" evidence="1">
    <location>
        <begin position="6"/>
        <end position="29"/>
    </location>
</feature>
<keyword evidence="1" id="KW-1133">Transmembrane helix</keyword>
<dbReference type="InterPro" id="IPR046216">
    <property type="entry name" value="DUF6249"/>
</dbReference>
<organism evidence="3 4">
    <name type="scientific">candidate division WOR_3 bacterium SM23_42</name>
    <dbReference type="NCBI Taxonomy" id="1703779"/>
    <lineage>
        <taxon>Bacteria</taxon>
        <taxon>Bacteria division WOR-3</taxon>
    </lineage>
</organism>
<dbReference type="EMBL" id="LJUJ01000002">
    <property type="protein sequence ID" value="KPK64526.1"/>
    <property type="molecule type" value="Genomic_DNA"/>
</dbReference>
<evidence type="ECO:0000313" key="4">
    <source>
        <dbReference type="Proteomes" id="UP000051373"/>
    </source>
</evidence>
<evidence type="ECO:0000313" key="3">
    <source>
        <dbReference type="EMBL" id="KPK64526.1"/>
    </source>
</evidence>
<gene>
    <name evidence="3" type="ORF">AMJ83_02135</name>
</gene>
<accession>A0A0S8FVF0</accession>
<feature type="domain" description="DUF6249" evidence="2">
    <location>
        <begin position="9"/>
        <end position="119"/>
    </location>
</feature>
<keyword evidence="1" id="KW-0812">Transmembrane</keyword>
<keyword evidence="1" id="KW-0472">Membrane</keyword>
<sequence length="126" mass="13111">MDEVGAAALVLALSIPGVIIIIAILAQYLKRKKHYDAMVKAIELGKNADEIKALFAVEERRVKGNGKGLLKGGIIVTGLGVGLALMAIFLPAGATSGLLASFVLIAVLGLSLVAAYLIARKKDKSE</sequence>
<feature type="transmembrane region" description="Helical" evidence="1">
    <location>
        <begin position="98"/>
        <end position="119"/>
    </location>
</feature>
<name>A0A0S8FVF0_UNCW3</name>
<protein>
    <recommendedName>
        <fullName evidence="2">DUF6249 domain-containing protein</fullName>
    </recommendedName>
</protein>
<dbReference type="Proteomes" id="UP000051373">
    <property type="component" value="Unassembled WGS sequence"/>
</dbReference>
<proteinExistence type="predicted"/>